<dbReference type="InterPro" id="IPR025110">
    <property type="entry name" value="AMP-bd_C"/>
</dbReference>
<evidence type="ECO:0000256" key="1">
    <source>
        <dbReference type="ARBA" id="ARBA00001957"/>
    </source>
</evidence>
<feature type="non-terminal residue" evidence="10">
    <location>
        <position position="1"/>
    </location>
</feature>
<evidence type="ECO:0000259" key="9">
    <source>
        <dbReference type="PROSITE" id="PS50075"/>
    </source>
</evidence>
<keyword evidence="7" id="KW-0045">Antibiotic biosynthesis</keyword>
<keyword evidence="5" id="KW-0436">Ligase</keyword>
<proteinExistence type="inferred from homology"/>
<comment type="similarity">
    <text evidence="2">Belongs to the ATP-dependent AMP-binding enzyme family.</text>
</comment>
<dbReference type="InterPro" id="IPR023213">
    <property type="entry name" value="CAT-like_dom_sf"/>
</dbReference>
<dbReference type="CDD" id="cd19543">
    <property type="entry name" value="DCL_NRPS"/>
    <property type="match status" value="1"/>
</dbReference>
<keyword evidence="8" id="KW-0511">Multifunctional enzyme</keyword>
<dbReference type="InterPro" id="IPR029058">
    <property type="entry name" value="AB_hydrolase_fold"/>
</dbReference>
<organism evidence="10 11">
    <name type="scientific">Paenibacillus oleatilyticus</name>
    <dbReference type="NCBI Taxonomy" id="2594886"/>
    <lineage>
        <taxon>Bacteria</taxon>
        <taxon>Bacillati</taxon>
        <taxon>Bacillota</taxon>
        <taxon>Bacilli</taxon>
        <taxon>Bacillales</taxon>
        <taxon>Paenibacillaceae</taxon>
        <taxon>Paenibacillus</taxon>
    </lineage>
</organism>
<dbReference type="NCBIfam" id="TIGR01720">
    <property type="entry name" value="NRPS-para261"/>
    <property type="match status" value="1"/>
</dbReference>
<dbReference type="Gene3D" id="3.30.559.30">
    <property type="entry name" value="Nonribosomal peptide synthetase, condensation domain"/>
    <property type="match status" value="3"/>
</dbReference>
<evidence type="ECO:0000256" key="6">
    <source>
        <dbReference type="ARBA" id="ARBA00022737"/>
    </source>
</evidence>
<feature type="domain" description="Carrier" evidence="9">
    <location>
        <begin position="1267"/>
        <end position="1341"/>
    </location>
</feature>
<dbReference type="InterPro" id="IPR020845">
    <property type="entry name" value="AMP-binding_CS"/>
</dbReference>
<comment type="caution">
    <text evidence="10">The sequence shown here is derived from an EMBL/GenBank/DDBJ whole genome shotgun (WGS) entry which is preliminary data.</text>
</comment>
<dbReference type="PRINTS" id="PR00154">
    <property type="entry name" value="AMPBINDING"/>
</dbReference>
<dbReference type="PANTHER" id="PTHR45527:SF1">
    <property type="entry name" value="FATTY ACID SYNTHASE"/>
    <property type="match status" value="1"/>
</dbReference>
<dbReference type="NCBIfam" id="TIGR01733">
    <property type="entry name" value="AA-adenyl-dom"/>
    <property type="match status" value="1"/>
</dbReference>
<dbReference type="Pfam" id="PF00501">
    <property type="entry name" value="AMP-binding"/>
    <property type="match status" value="2"/>
</dbReference>
<dbReference type="Gene3D" id="2.30.38.10">
    <property type="entry name" value="Luciferase, Domain 3"/>
    <property type="match status" value="1"/>
</dbReference>
<dbReference type="Pfam" id="PF00668">
    <property type="entry name" value="Condensation"/>
    <property type="match status" value="3"/>
</dbReference>
<dbReference type="InterPro" id="IPR045851">
    <property type="entry name" value="AMP-bd_C_sf"/>
</dbReference>
<feature type="domain" description="Carrier" evidence="9">
    <location>
        <begin position="212"/>
        <end position="287"/>
    </location>
</feature>
<dbReference type="PROSITE" id="PS50075">
    <property type="entry name" value="CARRIER"/>
    <property type="match status" value="2"/>
</dbReference>
<evidence type="ECO:0000256" key="3">
    <source>
        <dbReference type="ARBA" id="ARBA00022450"/>
    </source>
</evidence>
<dbReference type="Proteomes" id="UP001575622">
    <property type="component" value="Unassembled WGS sequence"/>
</dbReference>
<protein>
    <submittedName>
        <fullName evidence="10">Amino acid adenylation domain-containing protein</fullName>
    </submittedName>
</protein>
<dbReference type="InterPro" id="IPR020459">
    <property type="entry name" value="AMP-binding"/>
</dbReference>
<dbReference type="InterPro" id="IPR036736">
    <property type="entry name" value="ACP-like_sf"/>
</dbReference>
<evidence type="ECO:0000256" key="2">
    <source>
        <dbReference type="ARBA" id="ARBA00006432"/>
    </source>
</evidence>
<dbReference type="PROSITE" id="PS00455">
    <property type="entry name" value="AMP_BINDING"/>
    <property type="match status" value="1"/>
</dbReference>
<dbReference type="InterPro" id="IPR042099">
    <property type="entry name" value="ANL_N_sf"/>
</dbReference>
<name>A0ABV4VCZ9_9BACL</name>
<dbReference type="InterPro" id="IPR010060">
    <property type="entry name" value="NRPS_synth"/>
</dbReference>
<feature type="non-terminal residue" evidence="10">
    <location>
        <position position="2253"/>
    </location>
</feature>
<dbReference type="PANTHER" id="PTHR45527">
    <property type="entry name" value="NONRIBOSOMAL PEPTIDE SYNTHETASE"/>
    <property type="match status" value="1"/>
</dbReference>
<sequence>ATVDVSYFECEPDESYAVIPIGKPVHNTRLYILKEGTEQLQPVGVAGELCIAGVQVARGYLNRPELTAEKFTADPFAAGERMYRTGDLARWLPDGNIEYLGRIDHQVKIRGYRIELGELETELLRVDSVLESVVVARDDGQGQKLLCAYYVATKELTAGELREALSKELPSYMMPTYFVQVERMPLTASGKIDRKALPAPEASVQSGEAYVAPRTQTEEQLVRIWQELLGLEKVGVKDNFFDIGGHSLRAATLAARIHKEMNKQLELREVFEAMTVEQLARTIESKETKVLVAIPNVPESDYYPVSSAQKRLYVLSNLEGGELGYNMSGAVIAEGPLQPDRLEDAFRKLIARHESLRTSFHLIDGEPVQRVQREAAFTLERLGADGKDVETLFHQFVRPFDLAAAPLLRARLFTQSADRHLLLVDMHHIVSDGVSLRTFLDELARLYNGDELAPLRIQYKDYAVWQQERMQSEEWSKQEQYWLQAFQGDIPTMDLKTDYPRPAVQSFAGDKISFAADSLVSEGLQKLASRSGSTLYMVLLAAYTTLLHKYTGQEDVVVGTPVAGRHHADLEPIIGMFVNTLAMRNYPSGNKTFLDYVGEVKEQALGAFDHPDYPFEELVNKLNVRRDMSRNPLFDTMFELRNAEAKGTALHDVHFSGYPVDSAIAKFDLTLEADFDERGLTFTLEYATALYSRETAERLARHFLRVLEEVVQNPDEKLADIEIMTGDEKAELLEAFSGGGGKGQEHLLATPFHVYFEKQAAAVPEQVAVVAGDAQLTYHELNERANRLARTLQTAGIGRESVVGILADRSADLLVAVLGVWKAGGAYVPLDPDYPSERIGFMLQDSGATVLLTQTQLQERAQEWLAGGVELQTVLCLDEEASYDADASNLPNQNVPQDLAYVIYTSGTTGRPKGVMIEHGSYINTAIAYRRDYRLDQFPVRLLQLASFSFDVFVGDIARALYNGGLMVIVPKEDRIDPLRLYGWIRDYGITVFESTPALIVPMMEHIASQSLDISTLQLLITSSDSCSVKDYRRLQERYGSHVRIINAYGVTEAAIDSSYYDEPLEKLPEAGNVPIGKPLLNARFYIVDAALQPVPIGVAGELLIGGPGVARGYKNRPELNEEKFIASPFIEGERLYRTGDLASWMSDGNIDFIGRMDHQVKIRGYRIELGEIETAILQFAGVKQAVVVDRTDERGQKYLCGYAAASEPLDIAELQAHLQQSLPSHMVPAQLVELEKLPLTPNGKVDRKALPEPEGGLLLTGADYEAPRTEVERTLASIWQAVLGVPAVGIRDNYFELGGDSIKSLQVSSRLYQSGYKLEIKDLFQNPTIGGLSPYVQPITRMADQGEAVGAVKLTPVKWWFFEQEYANPHHHNQAVLLYRKQGFQEGALRRSISRLVEHHDALRIVIRYSENGPPLAWNRSTREGDLYSFDLYDMSGEVDLASAIEAKANEIQSGISLTEGPFVRVGLFRTQDGDHLLIAIHHLAVDGVSWRILFEDLASAYEQALKDEPIRLPQKTDSFQLWAEKLSQYAKGPEIEREQAYWHNVTERGFEALPKDHEGELSLVGDSDTITVVWTEHETERLLRYANQAYNTEINDLLLTSLGLAVQRWTGMNRVAVSLEGHGREPVIPDIDISRTVGWFTSQYPVVLDMSANDNLQKSIVAVKEGLRGIPNKGIGYGIWRYLSGLFEPQESKREPEISFNYLGQFDQDLENGSLRFSPYSSGDEISRKAVRTFVLDINGLVSGGVLSLTVSYSRKQYRKETMERFAGLLQSSLREVVAHCAAKTTPTLTPSDVSVRGMTVEELELIVKDTSAIAEIENIYVLTPMQQGMLFHALLDEDSGAYFEQTSFDIIGYFDVETFRKSFEAMLQRHEIFRTNVYNGWRKQPLQVVYRHREADFAVEDIRGLSEEEQLLRVKRLHHEDRQRGFDLTRDALIRVSILRTGDESYHFLWSSHHILMDGWCLSLVTEEVFEMYFAALEQRKPKLEPVTPYSRYIEWLEARDRDEAAAYWRNYLSGYGEQTLLPSSNVREQGTDPLFGSLFCHLGKPLTEQINRYARQHQVTVHTLLQTAWGILLHRYNGTNDAVFGSVVSGRPAEIPGIERMIGLFINTVPVRIRCEAGDTFTQIVTGVQRRYLESNDYDSYPLFEIQALTEQKQELVNHIMVFENFPVEDQMSQIGSGEAAFKVENVEIAEQTNYDFNLIVAPGENLLVRFEYNTRLYHEADVQRIQAHLTYLLEQVVANPDIRIHELE</sequence>
<reference evidence="10 11" key="1">
    <citation type="submission" date="2024-09" db="EMBL/GenBank/DDBJ databases">
        <authorList>
            <person name="Makale K.P.P."/>
            <person name="Makhzoum A."/>
            <person name="Rantong G."/>
            <person name="Rahube T.O."/>
        </authorList>
    </citation>
    <scope>NUCLEOTIDE SEQUENCE [LARGE SCALE GENOMIC DNA]</scope>
    <source>
        <strain evidence="10 11">KM_D13</strain>
    </source>
</reference>
<comment type="cofactor">
    <cofactor evidence="1">
        <name>pantetheine 4'-phosphate</name>
        <dbReference type="ChEBI" id="CHEBI:47942"/>
    </cofactor>
</comment>
<evidence type="ECO:0000313" key="10">
    <source>
        <dbReference type="EMBL" id="MFB0847530.1"/>
    </source>
</evidence>
<dbReference type="Gene3D" id="3.40.50.980">
    <property type="match status" value="2"/>
</dbReference>
<accession>A0ABV4VCZ9</accession>
<dbReference type="Pfam" id="PF00550">
    <property type="entry name" value="PP-binding"/>
    <property type="match status" value="2"/>
</dbReference>
<dbReference type="Gene3D" id="3.30.300.30">
    <property type="match status" value="2"/>
</dbReference>
<keyword evidence="3" id="KW-0596">Phosphopantetheine</keyword>
<dbReference type="Gene3D" id="3.30.559.10">
    <property type="entry name" value="Chloramphenicol acetyltransferase-like domain"/>
    <property type="match status" value="3"/>
</dbReference>
<dbReference type="SUPFAM" id="SSF52777">
    <property type="entry name" value="CoA-dependent acyltransferases"/>
    <property type="match status" value="6"/>
</dbReference>
<dbReference type="Gene3D" id="1.10.1200.10">
    <property type="entry name" value="ACP-like"/>
    <property type="match status" value="1"/>
</dbReference>
<dbReference type="SUPFAM" id="SSF56801">
    <property type="entry name" value="Acetyl-CoA synthetase-like"/>
    <property type="match status" value="2"/>
</dbReference>
<dbReference type="InterPro" id="IPR006162">
    <property type="entry name" value="Ppantetheine_attach_site"/>
</dbReference>
<evidence type="ECO:0000256" key="4">
    <source>
        <dbReference type="ARBA" id="ARBA00022553"/>
    </source>
</evidence>
<dbReference type="Gene3D" id="3.40.50.1820">
    <property type="entry name" value="alpha/beta hydrolase"/>
    <property type="match status" value="1"/>
</dbReference>
<dbReference type="InterPro" id="IPR009081">
    <property type="entry name" value="PP-bd_ACP"/>
</dbReference>
<evidence type="ECO:0000256" key="5">
    <source>
        <dbReference type="ARBA" id="ARBA00022598"/>
    </source>
</evidence>
<dbReference type="InterPro" id="IPR010071">
    <property type="entry name" value="AA_adenyl_dom"/>
</dbReference>
<dbReference type="Pfam" id="PF13193">
    <property type="entry name" value="AMP-binding_C"/>
    <property type="match status" value="2"/>
</dbReference>
<evidence type="ECO:0000256" key="7">
    <source>
        <dbReference type="ARBA" id="ARBA00023194"/>
    </source>
</evidence>
<keyword evidence="4" id="KW-0597">Phosphoprotein</keyword>
<dbReference type="CDD" id="cd19534">
    <property type="entry name" value="E_NRPS"/>
    <property type="match status" value="1"/>
</dbReference>
<dbReference type="CDD" id="cd19531">
    <property type="entry name" value="LCL_NRPS-like"/>
    <property type="match status" value="1"/>
</dbReference>
<dbReference type="RefSeq" id="WP_373957304.1">
    <property type="nucleotide sequence ID" value="NZ_JBHDLN010000045.1"/>
</dbReference>
<dbReference type="InterPro" id="IPR001242">
    <property type="entry name" value="Condensation_dom"/>
</dbReference>
<dbReference type="InterPro" id="IPR000873">
    <property type="entry name" value="AMP-dep_synth/lig_dom"/>
</dbReference>
<keyword evidence="6" id="KW-0677">Repeat</keyword>
<gene>
    <name evidence="10" type="ORF">ACEU3E_35855</name>
</gene>
<dbReference type="PROSITE" id="PS00012">
    <property type="entry name" value="PHOSPHOPANTETHEINE"/>
    <property type="match status" value="2"/>
</dbReference>
<dbReference type="EMBL" id="JBHDLN010000045">
    <property type="protein sequence ID" value="MFB0847530.1"/>
    <property type="molecule type" value="Genomic_DNA"/>
</dbReference>
<keyword evidence="11" id="KW-1185">Reference proteome</keyword>
<dbReference type="Gene3D" id="3.40.50.12780">
    <property type="entry name" value="N-terminal domain of ligase-like"/>
    <property type="match status" value="1"/>
</dbReference>
<dbReference type="SUPFAM" id="SSF47336">
    <property type="entry name" value="ACP-like"/>
    <property type="match status" value="2"/>
</dbReference>
<evidence type="ECO:0000256" key="8">
    <source>
        <dbReference type="ARBA" id="ARBA00023268"/>
    </source>
</evidence>
<evidence type="ECO:0000313" key="11">
    <source>
        <dbReference type="Proteomes" id="UP001575622"/>
    </source>
</evidence>